<dbReference type="Pfam" id="PF06276">
    <property type="entry name" value="FhuF"/>
    <property type="match status" value="1"/>
</dbReference>
<dbReference type="AlphaFoldDB" id="A0A919UAN3"/>
<dbReference type="RefSeq" id="WP_203850395.1">
    <property type="nucleotide sequence ID" value="NZ_BAAAVW010000023.1"/>
</dbReference>
<proteinExistence type="predicted"/>
<accession>A0A919UAN3</accession>
<protein>
    <recommendedName>
        <fullName evidence="1">Aerobactin siderophore biosynthesis IucA/IucC-like C-terminal domain-containing protein</fullName>
    </recommendedName>
</protein>
<name>A0A919UAN3_9ACTN</name>
<gene>
    <name evidence="2" type="ORF">Dsi01nite_067400</name>
</gene>
<dbReference type="Proteomes" id="UP000660611">
    <property type="component" value="Unassembled WGS sequence"/>
</dbReference>
<dbReference type="InterPro" id="IPR022770">
    <property type="entry name" value="IucA/IucC-like_C"/>
</dbReference>
<evidence type="ECO:0000313" key="2">
    <source>
        <dbReference type="EMBL" id="GIG48699.1"/>
    </source>
</evidence>
<dbReference type="Gene3D" id="1.10.510.40">
    <property type="match status" value="1"/>
</dbReference>
<sequence>MRLDAWSEHDSDGTAIWQYAERYLGGGTRSYSPFAADVDISTEYHPQLGAAAFTVPTFRIPPGLGGFLVSRHPSPLAALYRDGADLLLPVHPNALDSDDLVLRRELLDCERGPQLRVVPSANARTVFVLEIDGAPVDSHFVKLHYPRRLSRFTRRLRKPVIELQLWASDELIDADVPILPEVAGGYIGEGEDAWGFLIRDAVPVGAQRLPVTVPLFALYGEDVRSPGDPSLLRQLVAASGEDAGSFVADRIVAAAVRLWVRAVTRTGVAVEPHGQNTLLSFRLDGSATELLYRDCGVYVDESIRLGLGLSGLPPTNVIGRDVSADPRQILSLGYDSFLGHHALSYLARAAEEQLGVPPMRLRAAAREALALTAEFLPPTRYYYEAQLVDRNVVKLVDTGEVPHWR</sequence>
<feature type="domain" description="Aerobactin siderophore biosynthesis IucA/IucC-like C-terminal" evidence="1">
    <location>
        <begin position="249"/>
        <end position="372"/>
    </location>
</feature>
<evidence type="ECO:0000313" key="3">
    <source>
        <dbReference type="Proteomes" id="UP000660611"/>
    </source>
</evidence>
<dbReference type="EMBL" id="BONQ01000107">
    <property type="protein sequence ID" value="GIG48699.1"/>
    <property type="molecule type" value="Genomic_DNA"/>
</dbReference>
<comment type="caution">
    <text evidence="2">The sequence shown here is derived from an EMBL/GenBank/DDBJ whole genome shotgun (WGS) entry which is preliminary data.</text>
</comment>
<dbReference type="GO" id="GO:0003824">
    <property type="term" value="F:catalytic activity"/>
    <property type="evidence" value="ECO:0007669"/>
    <property type="project" value="UniProtKB-ARBA"/>
</dbReference>
<reference evidence="2" key="1">
    <citation type="submission" date="2021-01" db="EMBL/GenBank/DDBJ databases">
        <title>Whole genome shotgun sequence of Dactylosporangium siamense NBRC 106093.</title>
        <authorList>
            <person name="Komaki H."/>
            <person name="Tamura T."/>
        </authorList>
    </citation>
    <scope>NUCLEOTIDE SEQUENCE</scope>
    <source>
        <strain evidence="2">NBRC 106093</strain>
    </source>
</reference>
<keyword evidence="3" id="KW-1185">Reference proteome</keyword>
<evidence type="ECO:0000259" key="1">
    <source>
        <dbReference type="Pfam" id="PF06276"/>
    </source>
</evidence>
<organism evidence="2 3">
    <name type="scientific">Dactylosporangium siamense</name>
    <dbReference type="NCBI Taxonomy" id="685454"/>
    <lineage>
        <taxon>Bacteria</taxon>
        <taxon>Bacillati</taxon>
        <taxon>Actinomycetota</taxon>
        <taxon>Actinomycetes</taxon>
        <taxon>Micromonosporales</taxon>
        <taxon>Micromonosporaceae</taxon>
        <taxon>Dactylosporangium</taxon>
    </lineage>
</organism>